<dbReference type="Proteomes" id="UP000011014">
    <property type="component" value="Unassembled WGS sequence"/>
</dbReference>
<dbReference type="GO" id="GO:0008745">
    <property type="term" value="F:N-acetylmuramoyl-L-alanine amidase activity"/>
    <property type="evidence" value="ECO:0007669"/>
    <property type="project" value="InterPro"/>
</dbReference>
<dbReference type="EMBL" id="FN655903">
    <property type="protein sequence ID" value="CBY43859.1"/>
    <property type="molecule type" value="Genomic_DNA"/>
</dbReference>
<protein>
    <submittedName>
        <fullName evidence="1">Uncharacterized protein</fullName>
    </submittedName>
</protein>
<sequence>MGSFISDLPNSRALNAAKQLMREMEKRGFIDERCWSFFGHRDKGNTTFPGDRLFEEFKEWKNFHREC</sequence>
<dbReference type="SUPFAM" id="SSF55846">
    <property type="entry name" value="N-acetylmuramoyl-L-alanine amidase-like"/>
    <property type="match status" value="1"/>
</dbReference>
<evidence type="ECO:0000313" key="1">
    <source>
        <dbReference type="EMBL" id="CBY43859.1"/>
    </source>
</evidence>
<organism evidence="1">
    <name type="scientific">Oikopleura dioica</name>
    <name type="common">Tunicate</name>
    <dbReference type="NCBI Taxonomy" id="34765"/>
    <lineage>
        <taxon>Eukaryota</taxon>
        <taxon>Metazoa</taxon>
        <taxon>Chordata</taxon>
        <taxon>Tunicata</taxon>
        <taxon>Appendicularia</taxon>
        <taxon>Copelata</taxon>
        <taxon>Oikopleuridae</taxon>
        <taxon>Oikopleura</taxon>
    </lineage>
</organism>
<reference evidence="1" key="1">
    <citation type="journal article" date="2010" name="Science">
        <title>Plasticity of animal genome architecture unmasked by rapid evolution of a pelagic tunicate.</title>
        <authorList>
            <person name="Denoeud F."/>
            <person name="Henriet S."/>
            <person name="Mungpakdee S."/>
            <person name="Aury J.M."/>
            <person name="Da Silva C."/>
            <person name="Brinkmann H."/>
            <person name="Mikhaleva J."/>
            <person name="Olsen L.C."/>
            <person name="Jubin C."/>
            <person name="Canestro C."/>
            <person name="Bouquet J.M."/>
            <person name="Danks G."/>
            <person name="Poulain J."/>
            <person name="Campsteijn C."/>
            <person name="Adamski M."/>
            <person name="Cross I."/>
            <person name="Yadetie F."/>
            <person name="Muffato M."/>
            <person name="Louis A."/>
            <person name="Butcher S."/>
            <person name="Tsagkogeorga G."/>
            <person name="Konrad A."/>
            <person name="Singh S."/>
            <person name="Jensen M.F."/>
            <person name="Cong E.H."/>
            <person name="Eikeseth-Otteraa H."/>
            <person name="Noel B."/>
            <person name="Anthouard V."/>
            <person name="Porcel B.M."/>
            <person name="Kachouri-Lafond R."/>
            <person name="Nishino A."/>
            <person name="Ugolini M."/>
            <person name="Chourrout P."/>
            <person name="Nishida H."/>
            <person name="Aasland R."/>
            <person name="Huzurbazar S."/>
            <person name="Westhof E."/>
            <person name="Delsuc F."/>
            <person name="Lehrach H."/>
            <person name="Reinhardt R."/>
            <person name="Weissenbach J."/>
            <person name="Roy S.W."/>
            <person name="Artiguenave F."/>
            <person name="Postlethwait J.H."/>
            <person name="Manak J.R."/>
            <person name="Thompson E.M."/>
            <person name="Jaillon O."/>
            <person name="Du Pasquier L."/>
            <person name="Boudinot P."/>
            <person name="Liberles D.A."/>
            <person name="Volff J.N."/>
            <person name="Philippe H."/>
            <person name="Lenhard B."/>
            <person name="Roest Crollius H."/>
            <person name="Wincker P."/>
            <person name="Chourrout D."/>
        </authorList>
    </citation>
    <scope>NUCLEOTIDE SEQUENCE [LARGE SCALE GENOMIC DNA]</scope>
</reference>
<proteinExistence type="predicted"/>
<dbReference type="GO" id="GO:0009253">
    <property type="term" value="P:peptidoglycan catabolic process"/>
    <property type="evidence" value="ECO:0007669"/>
    <property type="project" value="InterPro"/>
</dbReference>
<name>E4YY64_OIKDI</name>
<dbReference type="AlphaFoldDB" id="E4YY64"/>
<accession>E4YY64</accession>
<gene>
    <name evidence="1" type="ORF">GSOID_T00022396001</name>
</gene>
<dbReference type="InterPro" id="IPR036505">
    <property type="entry name" value="Amidase/PGRP_sf"/>
</dbReference>
<dbReference type="Gene3D" id="3.40.80.10">
    <property type="entry name" value="Peptidoglycan recognition protein-like"/>
    <property type="match status" value="1"/>
</dbReference>